<comment type="subcellular location">
    <subcellularLocation>
        <location evidence="1">Nucleus</location>
    </subcellularLocation>
</comment>
<evidence type="ECO:0000256" key="6">
    <source>
        <dbReference type="SAM" id="Coils"/>
    </source>
</evidence>
<dbReference type="SMART" id="SM00066">
    <property type="entry name" value="GAL4"/>
    <property type="match status" value="1"/>
</dbReference>
<evidence type="ECO:0000256" key="4">
    <source>
        <dbReference type="ARBA" id="ARBA00023163"/>
    </source>
</evidence>
<dbReference type="CDD" id="cd00067">
    <property type="entry name" value="GAL4"/>
    <property type="match status" value="1"/>
</dbReference>
<evidence type="ECO:0000256" key="3">
    <source>
        <dbReference type="ARBA" id="ARBA00023125"/>
    </source>
</evidence>
<dbReference type="Proteomes" id="UP001280581">
    <property type="component" value="Unassembled WGS sequence"/>
</dbReference>
<sequence length="617" mass="69749">MPIFRTKLPMSNLAFVERARKRRAINACTLCRKSKVRCDGGRPCQRCTRNDSECKYCDAVKDVNVLRIEKLEEEVEDLRAALHVVRMSGQAAHNASVPQTSPTITIRTTSDSVMHGSPQDDRSAVVANNGGLWRQTNVKSNAVESGLVSWEQAVFWYGSFFNGSQYFIPVFCPIVDTLDSVISRSSFLFDCIITVGCRAEEGCNSSTYHRLQARLREHLTDVLITTQTPSLEIVQAITVMAGYSENGILLVALALRFAMQLRLEDSIDQLMINMSQRMGPVTEEEKHHYRLARVWHGVCNLELFFSLDGGKMPATNLRTTSRRIRALIHHPSRSSTDIRLLSQLELNILRSNAYNSVARFSNHLDETAIHSTVRGTVIELSLWLEEWSTVINANIDATDRPRAMTNLRIQYEWALITLYLKALSMFGNLLMTDFQREMVRSAKEAAVRHLHHLLETPSTSLSPSLSPDRPPAPTYLSTFQWAIDFVWAKCAFSVLLVLKLSLLLRDPLPSMIRLLRDSHQILEELHNITVGHIAYFQILQTSVEKCESALGEHMSRLQQVSSHGGVSSEVSGRSDAENEFQEYAPSEFVFEWDFPGLNLRHVPVGWQDLFVDLDAVL</sequence>
<keyword evidence="2" id="KW-0805">Transcription regulation</keyword>
<keyword evidence="6" id="KW-0175">Coiled coil</keyword>
<evidence type="ECO:0000256" key="5">
    <source>
        <dbReference type="ARBA" id="ARBA00023242"/>
    </source>
</evidence>
<reference evidence="8 9" key="1">
    <citation type="submission" date="2021-02" db="EMBL/GenBank/DDBJ databases">
        <title>Genome assembly of Pseudopithomyces chartarum.</title>
        <authorList>
            <person name="Jauregui R."/>
            <person name="Singh J."/>
            <person name="Voisey C."/>
        </authorList>
    </citation>
    <scope>NUCLEOTIDE SEQUENCE [LARGE SCALE GENOMIC DNA]</scope>
    <source>
        <strain evidence="8 9">AGR01</strain>
    </source>
</reference>
<evidence type="ECO:0000259" key="7">
    <source>
        <dbReference type="PROSITE" id="PS50048"/>
    </source>
</evidence>
<keyword evidence="4" id="KW-0804">Transcription</keyword>
<keyword evidence="3" id="KW-0238">DNA-binding</keyword>
<accession>A0AAN6LXR3</accession>
<protein>
    <recommendedName>
        <fullName evidence="7">Zn(2)-C6 fungal-type domain-containing protein</fullName>
    </recommendedName>
</protein>
<feature type="coiled-coil region" evidence="6">
    <location>
        <begin position="61"/>
        <end position="88"/>
    </location>
</feature>
<dbReference type="InterPro" id="IPR001138">
    <property type="entry name" value="Zn2Cys6_DnaBD"/>
</dbReference>
<dbReference type="Gene3D" id="4.10.240.10">
    <property type="entry name" value="Zn(2)-C6 fungal-type DNA-binding domain"/>
    <property type="match status" value="1"/>
</dbReference>
<dbReference type="SUPFAM" id="SSF57701">
    <property type="entry name" value="Zn2/Cys6 DNA-binding domain"/>
    <property type="match status" value="1"/>
</dbReference>
<dbReference type="PANTHER" id="PTHR31845:SF33">
    <property type="entry name" value="ZN(II)2CYS6 TRANSCRIPTION FACTOR (EUROFUNG)"/>
    <property type="match status" value="1"/>
</dbReference>
<dbReference type="CDD" id="cd12148">
    <property type="entry name" value="fungal_TF_MHR"/>
    <property type="match status" value="1"/>
</dbReference>
<dbReference type="Pfam" id="PF00172">
    <property type="entry name" value="Zn_clus"/>
    <property type="match status" value="1"/>
</dbReference>
<dbReference type="AlphaFoldDB" id="A0AAN6LXR3"/>
<feature type="domain" description="Zn(2)-C6 fungal-type" evidence="7">
    <location>
        <begin position="27"/>
        <end position="56"/>
    </location>
</feature>
<keyword evidence="5" id="KW-0539">Nucleus</keyword>
<comment type="caution">
    <text evidence="8">The sequence shown here is derived from an EMBL/GenBank/DDBJ whole genome shotgun (WGS) entry which is preliminary data.</text>
</comment>
<evidence type="ECO:0000256" key="2">
    <source>
        <dbReference type="ARBA" id="ARBA00023015"/>
    </source>
</evidence>
<dbReference type="PANTHER" id="PTHR31845">
    <property type="entry name" value="FINGER DOMAIN PROTEIN, PUTATIVE-RELATED"/>
    <property type="match status" value="1"/>
</dbReference>
<evidence type="ECO:0000313" key="8">
    <source>
        <dbReference type="EMBL" id="KAK3209161.1"/>
    </source>
</evidence>
<dbReference type="InterPro" id="IPR051089">
    <property type="entry name" value="prtT"/>
</dbReference>
<dbReference type="GO" id="GO:0005634">
    <property type="term" value="C:nucleus"/>
    <property type="evidence" value="ECO:0007669"/>
    <property type="project" value="UniProtKB-SubCell"/>
</dbReference>
<dbReference type="EMBL" id="WVTA01000006">
    <property type="protein sequence ID" value="KAK3209161.1"/>
    <property type="molecule type" value="Genomic_DNA"/>
</dbReference>
<dbReference type="GO" id="GO:0000976">
    <property type="term" value="F:transcription cis-regulatory region binding"/>
    <property type="evidence" value="ECO:0007669"/>
    <property type="project" value="TreeGrafter"/>
</dbReference>
<dbReference type="PROSITE" id="PS00463">
    <property type="entry name" value="ZN2_CY6_FUNGAL_1"/>
    <property type="match status" value="1"/>
</dbReference>
<dbReference type="GO" id="GO:0000981">
    <property type="term" value="F:DNA-binding transcription factor activity, RNA polymerase II-specific"/>
    <property type="evidence" value="ECO:0007669"/>
    <property type="project" value="InterPro"/>
</dbReference>
<evidence type="ECO:0000313" key="9">
    <source>
        <dbReference type="Proteomes" id="UP001280581"/>
    </source>
</evidence>
<name>A0AAN6LXR3_9PLEO</name>
<organism evidence="8 9">
    <name type="scientific">Pseudopithomyces chartarum</name>
    <dbReference type="NCBI Taxonomy" id="1892770"/>
    <lineage>
        <taxon>Eukaryota</taxon>
        <taxon>Fungi</taxon>
        <taxon>Dikarya</taxon>
        <taxon>Ascomycota</taxon>
        <taxon>Pezizomycotina</taxon>
        <taxon>Dothideomycetes</taxon>
        <taxon>Pleosporomycetidae</taxon>
        <taxon>Pleosporales</taxon>
        <taxon>Massarineae</taxon>
        <taxon>Didymosphaeriaceae</taxon>
        <taxon>Pseudopithomyces</taxon>
    </lineage>
</organism>
<dbReference type="PROSITE" id="PS50048">
    <property type="entry name" value="ZN2_CY6_FUNGAL_2"/>
    <property type="match status" value="1"/>
</dbReference>
<keyword evidence="9" id="KW-1185">Reference proteome</keyword>
<evidence type="ECO:0000256" key="1">
    <source>
        <dbReference type="ARBA" id="ARBA00004123"/>
    </source>
</evidence>
<dbReference type="GO" id="GO:0008270">
    <property type="term" value="F:zinc ion binding"/>
    <property type="evidence" value="ECO:0007669"/>
    <property type="project" value="InterPro"/>
</dbReference>
<dbReference type="InterPro" id="IPR036864">
    <property type="entry name" value="Zn2-C6_fun-type_DNA-bd_sf"/>
</dbReference>
<gene>
    <name evidence="8" type="ORF">GRF29_69g943969</name>
</gene>
<proteinExistence type="predicted"/>